<dbReference type="Gene3D" id="2.140.10.30">
    <property type="entry name" value="Dipeptidylpeptidase IV, N-terminal domain"/>
    <property type="match status" value="1"/>
</dbReference>
<evidence type="ECO:0000259" key="1">
    <source>
        <dbReference type="Pfam" id="PF00326"/>
    </source>
</evidence>
<dbReference type="PANTHER" id="PTHR11731">
    <property type="entry name" value="PROTEASE FAMILY S9B,C DIPEPTIDYL-PEPTIDASE IV-RELATED"/>
    <property type="match status" value="1"/>
</dbReference>
<dbReference type="InterPro" id="IPR029058">
    <property type="entry name" value="AB_hydrolase_fold"/>
</dbReference>
<protein>
    <submittedName>
        <fullName evidence="3">DPP IV N-terminal domain-containing protein</fullName>
    </submittedName>
</protein>
<proteinExistence type="predicted"/>
<reference evidence="3" key="1">
    <citation type="submission" date="2023-03" db="EMBL/GenBank/DDBJ databases">
        <authorList>
            <person name="Cleenwerck I."/>
        </authorList>
    </citation>
    <scope>NUCLEOTIDE SEQUENCE</scope>
    <source>
        <strain evidence="3">LMG 32879</strain>
    </source>
</reference>
<dbReference type="SUPFAM" id="SSF82171">
    <property type="entry name" value="DPP6 N-terminal domain-like"/>
    <property type="match status" value="1"/>
</dbReference>
<organism evidence="3 4">
    <name type="scientific">Brytella acorum</name>
    <dbReference type="NCBI Taxonomy" id="2959299"/>
    <lineage>
        <taxon>Bacteria</taxon>
        <taxon>Pseudomonadati</taxon>
        <taxon>Pseudomonadota</taxon>
        <taxon>Alphaproteobacteria</taxon>
        <taxon>Acetobacterales</taxon>
        <taxon>Acetobacteraceae</taxon>
        <taxon>Brytella</taxon>
    </lineage>
</organism>
<dbReference type="Gene3D" id="3.40.50.1820">
    <property type="entry name" value="alpha/beta hydrolase"/>
    <property type="match status" value="1"/>
</dbReference>
<comment type="caution">
    <text evidence="3">The sequence shown here is derived from an EMBL/GenBank/DDBJ whole genome shotgun (WGS) entry which is preliminary data.</text>
</comment>
<dbReference type="AlphaFoldDB" id="A0AA35UEB0"/>
<dbReference type="InterPro" id="IPR001375">
    <property type="entry name" value="Peptidase_S9_cat"/>
</dbReference>
<dbReference type="EMBL" id="CATKSH010000001">
    <property type="protein sequence ID" value="CAI9119457.1"/>
    <property type="molecule type" value="Genomic_DNA"/>
</dbReference>
<evidence type="ECO:0000259" key="2">
    <source>
        <dbReference type="Pfam" id="PF00930"/>
    </source>
</evidence>
<accession>A0AA35UEB0</accession>
<sequence>MRITCDRPSCAPRHPARSVIRAAISPIPLMVLCGTGHATPTPQDYQRSLNLRHDWKHLTRDMPFPATWSDDGKTLYYRKTVANGFAYIAMDARSFRKTPAFDTTRLAPALSSALKRPIPATDLPFETFSIEPGTGHVTFELHDEAWSCDLSRQTCAVIDSGLRPRGFDAVRDLRVAAKNTPQPSPDGQWSAFIRDHNLVLRATRDGSERLLSTDGTTGDFYDPESLRWSPDSRHIALLRVRPGYPRYITRVESSPVHALQPRLQTQLYPKPGDAIDIEQPVLFDVSSGQRTEIDTALFANAYPLSLEDMAWSEDARAFMFPFIRRGYQRAGFVMVDAATGQAHLAADERSNTFVDGDRLYHHVIGKDAESLVWASERSGWRQLYLMDSTNGQIRNAITHGAWPVREILRVDPRKRRIWFGASGMNRDEDPYFVHYYRVDFDGSHLVPLTPEPANHHASLSPDGTRLSDTWSRVDLPARSVLRDAESGHVLTTVETGDDTPLRAAGFHPPEVFHTKGRDGSTDIWGIVVRPATYDPHRRYPVIENIYAGPHGSFVPKDFWPFGYHSGGDKLSGMQELADLGFIVVQIDGMGTANRSRAFHDVAWKHLEDSGFPDRILWHRAMAARDPSYDIGHVGIYGGSAGGQSALNALLFHPEFYKAAVAFAGCYDNRMDKISWNEQWLGWPVDDSYRRASGVENASRLRGRLLMIVGEQDANVDPSSTLQVANALIHAGKDFELLVIPGYGHTAGRSDGPIAYAERREFGFFVRALQGATEPDWNAMDLPLTQDP</sequence>
<dbReference type="RefSeq" id="WP_289842687.1">
    <property type="nucleotide sequence ID" value="NZ_CATKSH010000001.1"/>
</dbReference>
<dbReference type="PANTHER" id="PTHR11731:SF118">
    <property type="entry name" value="BLR1971 PROTEIN"/>
    <property type="match status" value="1"/>
</dbReference>
<dbReference type="InterPro" id="IPR050278">
    <property type="entry name" value="Serine_Prot_S9B/DPPIV"/>
</dbReference>
<dbReference type="GO" id="GO:0008236">
    <property type="term" value="F:serine-type peptidase activity"/>
    <property type="evidence" value="ECO:0007669"/>
    <property type="project" value="InterPro"/>
</dbReference>
<dbReference type="Proteomes" id="UP001176960">
    <property type="component" value="Unassembled WGS sequence"/>
</dbReference>
<evidence type="ECO:0000313" key="3">
    <source>
        <dbReference type="EMBL" id="CAI9119457.1"/>
    </source>
</evidence>
<feature type="domain" description="Peptidase S9 prolyl oligopeptidase catalytic" evidence="1">
    <location>
        <begin position="573"/>
        <end position="769"/>
    </location>
</feature>
<dbReference type="Pfam" id="PF00930">
    <property type="entry name" value="DPPIV_N"/>
    <property type="match status" value="1"/>
</dbReference>
<dbReference type="InterPro" id="IPR002469">
    <property type="entry name" value="Peptidase_S9B_N"/>
</dbReference>
<gene>
    <name evidence="3" type="ORF">LMG32879_000272</name>
</gene>
<evidence type="ECO:0000313" key="4">
    <source>
        <dbReference type="Proteomes" id="UP001176960"/>
    </source>
</evidence>
<dbReference type="SUPFAM" id="SSF53474">
    <property type="entry name" value="alpha/beta-Hydrolases"/>
    <property type="match status" value="1"/>
</dbReference>
<feature type="domain" description="Dipeptidylpeptidase IV N-terminal" evidence="2">
    <location>
        <begin position="143"/>
        <end position="476"/>
    </location>
</feature>
<dbReference type="GO" id="GO:0006508">
    <property type="term" value="P:proteolysis"/>
    <property type="evidence" value="ECO:0007669"/>
    <property type="project" value="InterPro"/>
</dbReference>
<dbReference type="Pfam" id="PF00326">
    <property type="entry name" value="Peptidase_S9"/>
    <property type="match status" value="1"/>
</dbReference>
<keyword evidence="4" id="KW-1185">Reference proteome</keyword>
<name>A0AA35UEB0_9PROT</name>